<gene>
    <name evidence="2" type="ORF">E6Q11_03595</name>
</gene>
<dbReference type="GO" id="GO:0003723">
    <property type="term" value="F:RNA binding"/>
    <property type="evidence" value="ECO:0007669"/>
    <property type="project" value="InterPro"/>
</dbReference>
<dbReference type="EMBL" id="SSDS01000057">
    <property type="protein sequence ID" value="TXG77020.1"/>
    <property type="molecule type" value="Genomic_DNA"/>
</dbReference>
<accession>A0A5C7J6A5</accession>
<evidence type="ECO:0000313" key="2">
    <source>
        <dbReference type="EMBL" id="TXG77020.1"/>
    </source>
</evidence>
<dbReference type="Gene3D" id="3.10.290.10">
    <property type="entry name" value="RNA-binding S4 domain"/>
    <property type="match status" value="1"/>
</dbReference>
<dbReference type="SUPFAM" id="SSF55174">
    <property type="entry name" value="Alpha-L RNA-binding motif"/>
    <property type="match status" value="1"/>
</dbReference>
<proteinExistence type="predicted"/>
<feature type="domain" description="RNA-binding S4" evidence="1">
    <location>
        <begin position="1"/>
        <end position="34"/>
    </location>
</feature>
<dbReference type="Pfam" id="PF01479">
    <property type="entry name" value="S4"/>
    <property type="match status" value="1"/>
</dbReference>
<evidence type="ECO:0000259" key="1">
    <source>
        <dbReference type="Pfam" id="PF01479"/>
    </source>
</evidence>
<organism evidence="2 3">
    <name type="scientific">Candidatus Dojkabacteria bacterium</name>
    <dbReference type="NCBI Taxonomy" id="2099670"/>
    <lineage>
        <taxon>Bacteria</taxon>
        <taxon>Candidatus Dojkabacteria</taxon>
    </lineage>
</organism>
<dbReference type="InterPro" id="IPR036986">
    <property type="entry name" value="S4_RNA-bd_sf"/>
</dbReference>
<reference evidence="2 3" key="1">
    <citation type="submission" date="2018-09" db="EMBL/GenBank/DDBJ databases">
        <title>Metagenome Assembled Genomes from an Advanced Water Purification Facility.</title>
        <authorList>
            <person name="Stamps B.W."/>
            <person name="Spear J.R."/>
        </authorList>
    </citation>
    <scope>NUCLEOTIDE SEQUENCE [LARGE SCALE GENOMIC DNA]</scope>
    <source>
        <strain evidence="2">Bin_63_2</strain>
    </source>
</reference>
<dbReference type="InterPro" id="IPR002942">
    <property type="entry name" value="S4_RNA-bd"/>
</dbReference>
<protein>
    <recommendedName>
        <fullName evidence="1">RNA-binding S4 domain-containing protein</fullName>
    </recommendedName>
</protein>
<comment type="caution">
    <text evidence="2">The sequence shown here is derived from an EMBL/GenBank/DDBJ whole genome shotgun (WGS) entry which is preliminary data.</text>
</comment>
<name>A0A5C7J6A5_9BACT</name>
<sequence length="59" mass="6313">MVSSSTEARNAITSGGVKVEEKVITDVKQMITIGTLPLFIQVGKKKFGNVGAHDIKIVK</sequence>
<evidence type="ECO:0000313" key="3">
    <source>
        <dbReference type="Proteomes" id="UP000321026"/>
    </source>
</evidence>
<dbReference type="AlphaFoldDB" id="A0A5C7J6A5"/>
<dbReference type="Proteomes" id="UP000321026">
    <property type="component" value="Unassembled WGS sequence"/>
</dbReference>